<dbReference type="NCBIfam" id="NF003814">
    <property type="entry name" value="PRK05406.1-3"/>
    <property type="match status" value="1"/>
</dbReference>
<reference evidence="1" key="1">
    <citation type="submission" date="2023-07" db="EMBL/GenBank/DDBJ databases">
        <title>Genome content predicts the carbon catabolic preferences of heterotrophic bacteria.</title>
        <authorList>
            <person name="Gralka M."/>
        </authorList>
    </citation>
    <scope>NUCLEOTIDE SEQUENCE</scope>
    <source>
        <strain evidence="1">I2M16</strain>
    </source>
</reference>
<dbReference type="RefSeq" id="WP_303550674.1">
    <property type="nucleotide sequence ID" value="NZ_JAUOPG010000007.1"/>
</dbReference>
<dbReference type="PANTHER" id="PTHR30292:SF0">
    <property type="entry name" value="5-OXOPROLINASE SUBUNIT A"/>
    <property type="match status" value="1"/>
</dbReference>
<dbReference type="CDD" id="cd10787">
    <property type="entry name" value="LamB_YcsF_like"/>
    <property type="match status" value="1"/>
</dbReference>
<dbReference type="GO" id="GO:0017168">
    <property type="term" value="F:5-oxoprolinase (ATP-hydrolyzing) activity"/>
    <property type="evidence" value="ECO:0007669"/>
    <property type="project" value="UniProtKB-EC"/>
</dbReference>
<dbReference type="EC" id="3.5.2.9" evidence="1"/>
<sequence>MKINCDMGESFGSWVKGNDVEVMPYIDQANIACGFHASDPLTMLSTVNLAVNGGVEIGAHPGYPDLLGFGRRDYHCSREELIATLLYQIGALDAICKSKSSRIQYVKPHGALYNKMMVSDDSLRAVMTAVASYEVGLPLVVMSTNRNDEVQALADQYDLPLIFEAFVDRAYDDDGLLVNRRHEGAVHDNLGRIELQVAEIVNDQAVTTLSGKKIPLRADTLCIHGDNPHSVEIARYIYELLDSYR</sequence>
<dbReference type="EMBL" id="JAUOPG010000007">
    <property type="protein sequence ID" value="MDO6454174.1"/>
    <property type="molecule type" value="Genomic_DNA"/>
</dbReference>
<dbReference type="Pfam" id="PF03746">
    <property type="entry name" value="LamB_YcsF"/>
    <property type="match status" value="1"/>
</dbReference>
<keyword evidence="1" id="KW-0378">Hydrolase</keyword>
<proteinExistence type="predicted"/>
<name>A0AAW7XLK9_9GAMM</name>
<dbReference type="SUPFAM" id="SSF88713">
    <property type="entry name" value="Glycoside hydrolase/deacetylase"/>
    <property type="match status" value="1"/>
</dbReference>
<dbReference type="GO" id="GO:0005975">
    <property type="term" value="P:carbohydrate metabolic process"/>
    <property type="evidence" value="ECO:0007669"/>
    <property type="project" value="InterPro"/>
</dbReference>
<dbReference type="Gene3D" id="3.20.20.370">
    <property type="entry name" value="Glycoside hydrolase/deacetylase"/>
    <property type="match status" value="1"/>
</dbReference>
<accession>A0AAW7XLK9</accession>
<organism evidence="1 2">
    <name type="scientific">Neptunomonas phycophila</name>
    <dbReference type="NCBI Taxonomy" id="1572645"/>
    <lineage>
        <taxon>Bacteria</taxon>
        <taxon>Pseudomonadati</taxon>
        <taxon>Pseudomonadota</taxon>
        <taxon>Gammaproteobacteria</taxon>
        <taxon>Oceanospirillales</taxon>
        <taxon>Oceanospirillaceae</taxon>
        <taxon>Neptunomonas</taxon>
    </lineage>
</organism>
<dbReference type="Proteomes" id="UP001169862">
    <property type="component" value="Unassembled WGS sequence"/>
</dbReference>
<dbReference type="PANTHER" id="PTHR30292">
    <property type="entry name" value="UNCHARACTERIZED PROTEIN YBGL-RELATED"/>
    <property type="match status" value="1"/>
</dbReference>
<evidence type="ECO:0000313" key="2">
    <source>
        <dbReference type="Proteomes" id="UP001169862"/>
    </source>
</evidence>
<dbReference type="NCBIfam" id="NF003816">
    <property type="entry name" value="PRK05406.1-5"/>
    <property type="match status" value="1"/>
</dbReference>
<comment type="caution">
    <text evidence="1">The sequence shown here is derived from an EMBL/GenBank/DDBJ whole genome shotgun (WGS) entry which is preliminary data.</text>
</comment>
<dbReference type="InterPro" id="IPR005501">
    <property type="entry name" value="LamB/YcsF/PxpA-like"/>
</dbReference>
<dbReference type="AlphaFoldDB" id="A0AAW7XLK9"/>
<evidence type="ECO:0000313" key="1">
    <source>
        <dbReference type="EMBL" id="MDO6454174.1"/>
    </source>
</evidence>
<protein>
    <submittedName>
        <fullName evidence="1">5-oxoprolinase subunit PxpA</fullName>
        <ecNumber evidence="1">3.5.2.9</ecNumber>
    </submittedName>
</protein>
<dbReference type="InterPro" id="IPR011330">
    <property type="entry name" value="Glyco_hydro/deAcase_b/a-brl"/>
</dbReference>
<gene>
    <name evidence="1" type="ORF">Q4490_11440</name>
</gene>